<feature type="domain" description="CCHC-type" evidence="3">
    <location>
        <begin position="577"/>
        <end position="592"/>
    </location>
</feature>
<dbReference type="SMART" id="SM00343">
    <property type="entry name" value="ZnF_C2HC"/>
    <property type="match status" value="3"/>
</dbReference>
<feature type="region of interest" description="Disordered" evidence="2">
    <location>
        <begin position="85"/>
        <end position="128"/>
    </location>
</feature>
<dbReference type="OrthoDB" id="6784331at2759"/>
<evidence type="ECO:0000259" key="3">
    <source>
        <dbReference type="PROSITE" id="PS50158"/>
    </source>
</evidence>
<feature type="compositionally biased region" description="Basic and acidic residues" evidence="2">
    <location>
        <begin position="85"/>
        <end position="97"/>
    </location>
</feature>
<dbReference type="AlphaFoldDB" id="A0A9P0DRU1"/>
<reference evidence="4" key="2">
    <citation type="submission" date="2022-10" db="EMBL/GenBank/DDBJ databases">
        <authorList>
            <consortium name="ENA_rothamsted_submissions"/>
            <consortium name="culmorum"/>
            <person name="King R."/>
        </authorList>
    </citation>
    <scope>NUCLEOTIDE SEQUENCE</scope>
</reference>
<sequence>MDENKSKKQIAAGSSKTETLSREEEQALVFGRRDSLQRSPVRRLESASVSGNLGEEAPTGSDVDQEIFWQEDTFGSSVLNLSESDGVKHAEDAGREQEVEEGDFIAQRKRNKRKRWESSLHGQEPKKMEVDATEFKNLMEKLRKSSERLGKLVGSNPNTQRGIKREIEDLAYIVESVNRRCGEWESSPMIGQPVTPTKEEKETKIEELKTTKQTREWGTQTYCIEPEELERATDFDTTAALLLKEWPEDMYKATGLKKGSPTNYIEEKDIALVIDPEDDGTGKTMSLMKEKFPEAKELLNTLRDGELEYLMRATKTYTSRGDDKERTGYVYLLPHTKEVEEEKETKKMYTTLVKLKETLVAEKRREITIALIEGMDRDRARKMLECVLHGTDIKAIILYAEDKRVRSGYNRQKSRLPVETVTVRAEGKSYAELLRTVKDNIDIGQIGVNISGIRKSVRGDGVIFTVEEGKGMARTLKENIAEKIQVDEVRAKTNGKILFLTGVDAAVTAEEIAETIGRETGEEQSNIQVKTLKQGNYGSQSATLELPELAARNLATKGNIKIGWTSCKIRERITLTRCYRCLEFGHRSQECKGEDLSQTCIKCGKDGHRARECTEQPYCTKCKVSGHRSDQTRCPDFRRLLEASRNGNRRR</sequence>
<feature type="region of interest" description="Disordered" evidence="2">
    <location>
        <begin position="1"/>
        <end position="63"/>
    </location>
</feature>
<organism evidence="4 5">
    <name type="scientific">Phaedon cochleariae</name>
    <name type="common">Mustard beetle</name>
    <dbReference type="NCBI Taxonomy" id="80249"/>
    <lineage>
        <taxon>Eukaryota</taxon>
        <taxon>Metazoa</taxon>
        <taxon>Ecdysozoa</taxon>
        <taxon>Arthropoda</taxon>
        <taxon>Hexapoda</taxon>
        <taxon>Insecta</taxon>
        <taxon>Pterygota</taxon>
        <taxon>Neoptera</taxon>
        <taxon>Endopterygota</taxon>
        <taxon>Coleoptera</taxon>
        <taxon>Polyphaga</taxon>
        <taxon>Cucujiformia</taxon>
        <taxon>Chrysomeloidea</taxon>
        <taxon>Chrysomelidae</taxon>
        <taxon>Chrysomelinae</taxon>
        <taxon>Chrysomelini</taxon>
        <taxon>Phaedon</taxon>
    </lineage>
</organism>
<evidence type="ECO:0000256" key="2">
    <source>
        <dbReference type="SAM" id="MobiDB-lite"/>
    </source>
</evidence>
<feature type="compositionally biased region" description="Basic and acidic residues" evidence="2">
    <location>
        <begin position="19"/>
        <end position="36"/>
    </location>
</feature>
<name>A0A9P0DRU1_PHACE</name>
<dbReference type="GO" id="GO:0008270">
    <property type="term" value="F:zinc ion binding"/>
    <property type="evidence" value="ECO:0007669"/>
    <property type="project" value="UniProtKB-KW"/>
</dbReference>
<dbReference type="Gene3D" id="4.10.60.10">
    <property type="entry name" value="Zinc finger, CCHC-type"/>
    <property type="match status" value="1"/>
</dbReference>
<feature type="domain" description="CCHC-type" evidence="3">
    <location>
        <begin position="600"/>
        <end position="615"/>
    </location>
</feature>
<dbReference type="InterPro" id="IPR036875">
    <property type="entry name" value="Znf_CCHC_sf"/>
</dbReference>
<keyword evidence="1" id="KW-0479">Metal-binding</keyword>
<dbReference type="SUPFAM" id="SSF57756">
    <property type="entry name" value="Retrovirus zinc finger-like domains"/>
    <property type="match status" value="1"/>
</dbReference>
<evidence type="ECO:0000313" key="4">
    <source>
        <dbReference type="EMBL" id="CAH1170772.1"/>
    </source>
</evidence>
<keyword evidence="5" id="KW-1185">Reference proteome</keyword>
<protein>
    <recommendedName>
        <fullName evidence="3">CCHC-type domain-containing protein</fullName>
    </recommendedName>
</protein>
<gene>
    <name evidence="4" type="ORF">PHAECO_LOCUS9065</name>
</gene>
<keyword evidence="1" id="KW-0863">Zinc-finger</keyword>
<reference evidence="4" key="1">
    <citation type="submission" date="2022-01" db="EMBL/GenBank/DDBJ databases">
        <authorList>
            <person name="King R."/>
        </authorList>
    </citation>
    <scope>NUCLEOTIDE SEQUENCE</scope>
</reference>
<dbReference type="Proteomes" id="UP001153737">
    <property type="component" value="Chromosome 5"/>
</dbReference>
<dbReference type="EMBL" id="OU896711">
    <property type="protein sequence ID" value="CAH1170772.1"/>
    <property type="molecule type" value="Genomic_DNA"/>
</dbReference>
<dbReference type="PROSITE" id="PS50158">
    <property type="entry name" value="ZF_CCHC"/>
    <property type="match status" value="2"/>
</dbReference>
<evidence type="ECO:0000256" key="1">
    <source>
        <dbReference type="PROSITE-ProRule" id="PRU00047"/>
    </source>
</evidence>
<keyword evidence="1" id="KW-0862">Zinc</keyword>
<dbReference type="GO" id="GO:0003676">
    <property type="term" value="F:nucleic acid binding"/>
    <property type="evidence" value="ECO:0007669"/>
    <property type="project" value="InterPro"/>
</dbReference>
<evidence type="ECO:0000313" key="5">
    <source>
        <dbReference type="Proteomes" id="UP001153737"/>
    </source>
</evidence>
<dbReference type="InterPro" id="IPR001878">
    <property type="entry name" value="Znf_CCHC"/>
</dbReference>
<accession>A0A9P0DRU1</accession>
<proteinExistence type="predicted"/>
<dbReference type="Pfam" id="PF00098">
    <property type="entry name" value="zf-CCHC"/>
    <property type="match status" value="1"/>
</dbReference>